<accession>A0A3Q9KQE0</accession>
<evidence type="ECO:0000313" key="3">
    <source>
        <dbReference type="EMBL" id="QCN86194.1"/>
    </source>
</evidence>
<evidence type="ECO:0000313" key="5">
    <source>
        <dbReference type="Proteomes" id="UP000501753"/>
    </source>
</evidence>
<dbReference type="EMBL" id="CP029078">
    <property type="protein sequence ID" value="QCN86194.1"/>
    <property type="molecule type" value="Genomic_DNA"/>
</dbReference>
<feature type="domain" description="DUF6879" evidence="1">
    <location>
        <begin position="7"/>
        <end position="169"/>
    </location>
</feature>
<evidence type="ECO:0000259" key="1">
    <source>
        <dbReference type="Pfam" id="PF21806"/>
    </source>
</evidence>
<dbReference type="OrthoDB" id="3821358at2"/>
<dbReference type="KEGG" id="sgd:ELQ87_23855"/>
<dbReference type="Proteomes" id="UP000271291">
    <property type="component" value="Chromosome"/>
</dbReference>
<dbReference type="Proteomes" id="UP000501753">
    <property type="component" value="Chromosome"/>
</dbReference>
<evidence type="ECO:0000313" key="4">
    <source>
        <dbReference type="Proteomes" id="UP000271291"/>
    </source>
</evidence>
<gene>
    <name evidence="3" type="ORF">DDJ31_15415</name>
    <name evidence="2" type="ORF">ELQ87_23855</name>
</gene>
<dbReference type="InterPro" id="IPR049244">
    <property type="entry name" value="DUF6879"/>
</dbReference>
<reference evidence="3 5" key="1">
    <citation type="submission" date="2018-04" db="EMBL/GenBank/DDBJ databases">
        <title>Complete genome sequences of Streptomyces griseoviridis K61 and characterization of antagonistic properties of biological control agents.</title>
        <authorList>
            <person name="Mariita R.M."/>
            <person name="Sello J.K."/>
        </authorList>
    </citation>
    <scope>NUCLEOTIDE SEQUENCE [LARGE SCALE GENOMIC DNA]</scope>
    <source>
        <strain evidence="3 5">K61</strain>
    </source>
</reference>
<reference evidence="2 4" key="2">
    <citation type="submission" date="2018-12" db="EMBL/GenBank/DDBJ databases">
        <title>Streptomyces griseoviridis F1-27 complete genome.</title>
        <authorList>
            <person name="Mariita R.M."/>
            <person name="Sello J.K."/>
        </authorList>
    </citation>
    <scope>NUCLEOTIDE SEQUENCE [LARGE SCALE GENOMIC DNA]</scope>
    <source>
        <strain evidence="2 4">F1-27</strain>
    </source>
</reference>
<evidence type="ECO:0000313" key="2">
    <source>
        <dbReference type="EMBL" id="AZS86951.1"/>
    </source>
</evidence>
<dbReference type="Pfam" id="PF21806">
    <property type="entry name" value="DUF6879"/>
    <property type="match status" value="1"/>
</dbReference>
<sequence length="174" mass="20487">MLLAGEAWRARFRDFKTEAWRLETLPQYLMPQEEEPFAEFRRGVRVDPRTVSNTYTDRLRRQAEQGRSQGRVHIVSRPLSDYLRFEFARYYAPHARAGEDIRILDVTDRENPLAEFQDFWIFDRSEVVLMNYDADGRQISREVQDGDVGRYLDCQSLALAEAVPFEEYVKGLDA</sequence>
<organism evidence="2 4">
    <name type="scientific">Streptomyces griseoviridis</name>
    <dbReference type="NCBI Taxonomy" id="45398"/>
    <lineage>
        <taxon>Bacteria</taxon>
        <taxon>Bacillati</taxon>
        <taxon>Actinomycetota</taxon>
        <taxon>Actinomycetes</taxon>
        <taxon>Kitasatosporales</taxon>
        <taxon>Streptomycetaceae</taxon>
        <taxon>Streptomyces</taxon>
    </lineage>
</organism>
<name>A0A3Q9KQE0_STRGD</name>
<proteinExistence type="predicted"/>
<dbReference type="AlphaFoldDB" id="A0A3Q9KQE0"/>
<dbReference type="RefSeq" id="WP_127179753.1">
    <property type="nucleotide sequence ID" value="NZ_CP029078.1"/>
</dbReference>
<keyword evidence="5" id="KW-1185">Reference proteome</keyword>
<protein>
    <recommendedName>
        <fullName evidence="1">DUF6879 domain-containing protein</fullName>
    </recommendedName>
</protein>
<dbReference type="EMBL" id="CP034687">
    <property type="protein sequence ID" value="AZS86951.1"/>
    <property type="molecule type" value="Genomic_DNA"/>
</dbReference>